<evidence type="ECO:0000256" key="8">
    <source>
        <dbReference type="ARBA" id="ARBA00048668"/>
    </source>
</evidence>
<dbReference type="PANTHER" id="PTHR11098:SF1">
    <property type="entry name" value="NICOTINATE PHOSPHORIBOSYLTRANSFERASE"/>
    <property type="match status" value="1"/>
</dbReference>
<comment type="function">
    <text evidence="9">Catalyzes the first step in the biosynthesis of NAD from nicotinic acid, the ATP-dependent synthesis of beta-nicotinate D-ribonucleotide from nicotinate and 5-phospho-D-ribose 1-phosphate.</text>
</comment>
<dbReference type="PIRSF" id="PIRSF000484">
    <property type="entry name" value="NAPRT"/>
    <property type="match status" value="1"/>
</dbReference>
<evidence type="ECO:0000256" key="4">
    <source>
        <dbReference type="ARBA" id="ARBA00022553"/>
    </source>
</evidence>
<evidence type="ECO:0000256" key="3">
    <source>
        <dbReference type="ARBA" id="ARBA00013236"/>
    </source>
</evidence>
<name>A0A9X2AEA5_9BACL</name>
<dbReference type="NCBIfam" id="NF009131">
    <property type="entry name" value="PRK12484.1"/>
    <property type="match status" value="1"/>
</dbReference>
<dbReference type="InterPro" id="IPR006405">
    <property type="entry name" value="Nic_PRibTrfase_pncB"/>
</dbReference>
<evidence type="ECO:0000313" key="13">
    <source>
        <dbReference type="EMBL" id="MCI0182921.1"/>
    </source>
</evidence>
<feature type="domain" description="Nicotinate/nicotinamide phosphoribosyltransferase" evidence="10">
    <location>
        <begin position="177"/>
        <end position="342"/>
    </location>
</feature>
<comment type="catalytic activity">
    <reaction evidence="8 9">
        <text>5-phospho-alpha-D-ribose 1-diphosphate + nicotinate + ATP + H2O = nicotinate beta-D-ribonucleotide + ADP + phosphate + diphosphate</text>
        <dbReference type="Rhea" id="RHEA:36163"/>
        <dbReference type="ChEBI" id="CHEBI:15377"/>
        <dbReference type="ChEBI" id="CHEBI:30616"/>
        <dbReference type="ChEBI" id="CHEBI:32544"/>
        <dbReference type="ChEBI" id="CHEBI:33019"/>
        <dbReference type="ChEBI" id="CHEBI:43474"/>
        <dbReference type="ChEBI" id="CHEBI:57502"/>
        <dbReference type="ChEBI" id="CHEBI:58017"/>
        <dbReference type="ChEBI" id="CHEBI:456216"/>
        <dbReference type="EC" id="6.3.4.21"/>
    </reaction>
</comment>
<dbReference type="PANTHER" id="PTHR11098">
    <property type="entry name" value="NICOTINATE PHOSPHORIBOSYLTRANSFERASE"/>
    <property type="match status" value="1"/>
</dbReference>
<evidence type="ECO:0000256" key="5">
    <source>
        <dbReference type="ARBA" id="ARBA00022598"/>
    </source>
</evidence>
<dbReference type="CDD" id="cd01570">
    <property type="entry name" value="NAPRTase_A"/>
    <property type="match status" value="1"/>
</dbReference>
<dbReference type="GO" id="GO:0004516">
    <property type="term" value="F:nicotinate phosphoribosyltransferase activity"/>
    <property type="evidence" value="ECO:0007669"/>
    <property type="project" value="UniProtKB-UniRule"/>
</dbReference>
<dbReference type="GO" id="GO:0034355">
    <property type="term" value="P:NAD+ biosynthetic process via the salvage pathway"/>
    <property type="evidence" value="ECO:0007669"/>
    <property type="project" value="UniProtKB-ARBA"/>
</dbReference>
<evidence type="ECO:0000313" key="14">
    <source>
        <dbReference type="Proteomes" id="UP001139263"/>
    </source>
</evidence>
<evidence type="ECO:0000256" key="7">
    <source>
        <dbReference type="ARBA" id="ARBA00022679"/>
    </source>
</evidence>
<evidence type="ECO:0000259" key="11">
    <source>
        <dbReference type="Pfam" id="PF17767"/>
    </source>
</evidence>
<keyword evidence="4" id="KW-0597">Phosphoprotein</keyword>
<dbReference type="SUPFAM" id="SSF54675">
    <property type="entry name" value="Nicotinate/Quinolinate PRTase N-terminal domain-like"/>
    <property type="match status" value="1"/>
</dbReference>
<evidence type="ECO:0000259" key="12">
    <source>
        <dbReference type="Pfam" id="PF17956"/>
    </source>
</evidence>
<dbReference type="InterPro" id="IPR007229">
    <property type="entry name" value="Nic_PRibTrfase-Fam"/>
</dbReference>
<protein>
    <recommendedName>
        <fullName evidence="3 9">Nicotinate phosphoribosyltransferase</fullName>
        <ecNumber evidence="3 9">6.3.4.21</ecNumber>
    </recommendedName>
</protein>
<dbReference type="SUPFAM" id="SSF51690">
    <property type="entry name" value="Nicotinate/Quinolinate PRTase C-terminal domain-like"/>
    <property type="match status" value="1"/>
</dbReference>
<dbReference type="NCBIfam" id="NF006695">
    <property type="entry name" value="PRK09243.1-2"/>
    <property type="match status" value="1"/>
</dbReference>
<dbReference type="GO" id="GO:0005829">
    <property type="term" value="C:cytosol"/>
    <property type="evidence" value="ECO:0007669"/>
    <property type="project" value="TreeGrafter"/>
</dbReference>
<comment type="PTM">
    <text evidence="9">Transiently phosphorylated on a His residue during the reaction cycle. Phosphorylation strongly increases the affinity for substrates and increases the rate of nicotinate D-ribonucleotide production. Dephosphorylation regenerates the low-affinity form of the enzyme, leading to product release.</text>
</comment>
<gene>
    <name evidence="13" type="primary">pncB2</name>
    <name evidence="13" type="ORF">MM817_01190</name>
</gene>
<feature type="domain" description="Nicotinate phosphoribosyltransferase N-terminal" evidence="11">
    <location>
        <begin position="25"/>
        <end position="149"/>
    </location>
</feature>
<dbReference type="InterPro" id="IPR036068">
    <property type="entry name" value="Nicotinate_pribotase-like_C"/>
</dbReference>
<comment type="caution">
    <text evidence="13">The sequence shown here is derived from an EMBL/GenBank/DDBJ whole genome shotgun (WGS) entry which is preliminary data.</text>
</comment>
<dbReference type="EMBL" id="JALBUF010000002">
    <property type="protein sequence ID" value="MCI0182921.1"/>
    <property type="molecule type" value="Genomic_DNA"/>
</dbReference>
<dbReference type="InterPro" id="IPR013785">
    <property type="entry name" value="Aldolase_TIM"/>
</dbReference>
<comment type="similarity">
    <text evidence="2 9">Belongs to the NAPRTase family.</text>
</comment>
<dbReference type="Proteomes" id="UP001139263">
    <property type="component" value="Unassembled WGS sequence"/>
</dbReference>
<dbReference type="EC" id="6.3.4.21" evidence="3 9"/>
<dbReference type="Pfam" id="PF17956">
    <property type="entry name" value="NAPRTase_C"/>
    <property type="match status" value="1"/>
</dbReference>
<dbReference type="Gene3D" id="3.20.140.10">
    <property type="entry name" value="nicotinate phosphoribosyltransferase"/>
    <property type="match status" value="1"/>
</dbReference>
<evidence type="ECO:0000256" key="9">
    <source>
        <dbReference type="RuleBase" id="RU365100"/>
    </source>
</evidence>
<evidence type="ECO:0000259" key="10">
    <source>
        <dbReference type="Pfam" id="PF04095"/>
    </source>
</evidence>
<evidence type="ECO:0000256" key="2">
    <source>
        <dbReference type="ARBA" id="ARBA00010897"/>
    </source>
</evidence>
<proteinExistence type="inferred from homology"/>
<dbReference type="InterPro" id="IPR041525">
    <property type="entry name" value="N/Namide_PRibTrfase"/>
</dbReference>
<comment type="pathway">
    <text evidence="1 9">Cofactor biosynthesis; NAD(+) biosynthesis; nicotinate D-ribonucleotide from nicotinate: step 1/1.</text>
</comment>
<dbReference type="InterPro" id="IPR041619">
    <property type="entry name" value="NAPRTase_C"/>
</dbReference>
<dbReference type="InterPro" id="IPR040727">
    <property type="entry name" value="NAPRTase_N"/>
</dbReference>
<dbReference type="Pfam" id="PF17767">
    <property type="entry name" value="NAPRTase_N"/>
    <property type="match status" value="1"/>
</dbReference>
<feature type="domain" description="Nicotinate phosphoribosyltransferase C-terminal" evidence="12">
    <location>
        <begin position="382"/>
        <end position="490"/>
    </location>
</feature>
<evidence type="ECO:0000256" key="1">
    <source>
        <dbReference type="ARBA" id="ARBA00004952"/>
    </source>
</evidence>
<sequence length="501" mass="55835">MSANIAKRIEEIAAMPIYRNRQEGLLTDLYQLTMMYGFYKSGRMEQHVVFDVFYRSNPCDNGYVICAGLEQVVVYLNQVAFQPDEIQYLRSLGLFDEGFLEELKNFRFTGTVYAIPEGSVVFPHEPLVRIEGRIFELQLIESAVLCFVNHQSLIATKATRIVQATSGGVIEDAHPTSEFGLRRAQNSDAAVFGARAAYIGGCSSTSNVTAGFNFAIPVSGTQAHSWIQSFDSEIEAFRAYVHAFPERAILLVDTYDVLHSGIPNAITVGNELRAQGYDLLGVRIDSGDLAYLSKAARKMLDAEGFGHTQIIASDDLDEDTIRDLMLQGAKLDGFGVGTALITAKGCPALGGVYKLAAEKRDGSWIPRIKVSENPLKVTNPGKKKVIRFYVDQKASADLIMLDEETIPQGEPVTLFDPIHTYKRKVIQDYTVKELLVPIFVDGEIVYEMPTIEQIRSFARLELATLSSETRRPKNPHVYHVDLSLPLWELKRDLVARRGHVN</sequence>
<dbReference type="NCBIfam" id="TIGR01513">
    <property type="entry name" value="NAPRTase_put"/>
    <property type="match status" value="1"/>
</dbReference>
<dbReference type="RefSeq" id="WP_241712517.1">
    <property type="nucleotide sequence ID" value="NZ_JALBUF010000002.1"/>
</dbReference>
<keyword evidence="5 9" id="KW-0436">Ligase</keyword>
<keyword evidence="7 9" id="KW-0808">Transferase</keyword>
<dbReference type="Pfam" id="PF04095">
    <property type="entry name" value="NAPRTase"/>
    <property type="match status" value="1"/>
</dbReference>
<organism evidence="13 14">
    <name type="scientific">Sulfoacidibacillus ferrooxidans</name>
    <dbReference type="NCBI Taxonomy" id="2005001"/>
    <lineage>
        <taxon>Bacteria</taxon>
        <taxon>Bacillati</taxon>
        <taxon>Bacillota</taxon>
        <taxon>Bacilli</taxon>
        <taxon>Bacillales</taxon>
        <taxon>Alicyclobacillaceae</taxon>
        <taxon>Sulfoacidibacillus</taxon>
    </lineage>
</organism>
<dbReference type="Gene3D" id="3.20.20.70">
    <property type="entry name" value="Aldolase class I"/>
    <property type="match status" value="1"/>
</dbReference>
<dbReference type="GO" id="GO:0047280">
    <property type="term" value="F:nicotinamide phosphoribosyltransferase activity"/>
    <property type="evidence" value="ECO:0007669"/>
    <property type="project" value="UniProtKB-ARBA"/>
</dbReference>
<keyword evidence="13" id="KW-0328">Glycosyltransferase</keyword>
<evidence type="ECO:0000256" key="6">
    <source>
        <dbReference type="ARBA" id="ARBA00022642"/>
    </source>
</evidence>
<keyword evidence="14" id="KW-1185">Reference proteome</keyword>
<dbReference type="AlphaFoldDB" id="A0A9X2AEA5"/>
<dbReference type="FunFam" id="3.20.20.70:FF:000076">
    <property type="entry name" value="Nicotinate phosphoribosyltransferase"/>
    <property type="match status" value="1"/>
</dbReference>
<keyword evidence="6 9" id="KW-0662">Pyridine nucleotide biosynthesis</keyword>
<reference evidence="13" key="1">
    <citation type="submission" date="2022-03" db="EMBL/GenBank/DDBJ databases">
        <title>Draft Genome Sequence of Firmicute Strain S0AB, a Heterotrophic Iron/Sulfur-Oxidizing Extreme Acidophile.</title>
        <authorList>
            <person name="Vergara E."/>
            <person name="Pakostova E."/>
            <person name="Johnson D.B."/>
            <person name="Holmes D.S."/>
        </authorList>
    </citation>
    <scope>NUCLEOTIDE SEQUENCE</scope>
    <source>
        <strain evidence="13">S0AB</strain>
    </source>
</reference>
<accession>A0A9X2AEA5</accession>